<accession>A0A928Q3M7</accession>
<organism evidence="2 3">
    <name type="scientific">Faecalispora sporosphaeroides</name>
    <dbReference type="NCBI Taxonomy" id="1549"/>
    <lineage>
        <taxon>Bacteria</taxon>
        <taxon>Bacillati</taxon>
        <taxon>Bacillota</taxon>
        <taxon>Clostridia</taxon>
        <taxon>Eubacteriales</taxon>
        <taxon>Oscillospiraceae</taxon>
        <taxon>Faecalispora</taxon>
    </lineage>
</organism>
<dbReference type="Pfam" id="PF02645">
    <property type="entry name" value="DegV"/>
    <property type="match status" value="1"/>
</dbReference>
<dbReference type="Gene3D" id="2.20.28.50">
    <property type="entry name" value="degv family protein"/>
    <property type="match status" value="1"/>
</dbReference>
<dbReference type="NCBIfam" id="TIGR00762">
    <property type="entry name" value="DegV"/>
    <property type="match status" value="1"/>
</dbReference>
<evidence type="ECO:0000313" key="3">
    <source>
        <dbReference type="Proteomes" id="UP000754750"/>
    </source>
</evidence>
<dbReference type="RefSeq" id="WP_020071902.1">
    <property type="nucleotide sequence ID" value="NZ_JBKWRC010000001.1"/>
</dbReference>
<dbReference type="PROSITE" id="PS51482">
    <property type="entry name" value="DEGV"/>
    <property type="match status" value="1"/>
</dbReference>
<protein>
    <submittedName>
        <fullName evidence="2">DegV family protein</fullName>
    </submittedName>
</protein>
<dbReference type="GO" id="GO:0008289">
    <property type="term" value="F:lipid binding"/>
    <property type="evidence" value="ECO:0007669"/>
    <property type="project" value="UniProtKB-KW"/>
</dbReference>
<evidence type="ECO:0000313" key="2">
    <source>
        <dbReference type="EMBL" id="MBE6833086.1"/>
    </source>
</evidence>
<reference evidence="2" key="1">
    <citation type="submission" date="2019-04" db="EMBL/GenBank/DDBJ databases">
        <title>Evolution of Biomass-Degrading Anaerobic Consortia Revealed by Metagenomics.</title>
        <authorList>
            <person name="Peng X."/>
        </authorList>
    </citation>
    <scope>NUCLEOTIDE SEQUENCE</scope>
    <source>
        <strain evidence="2">SIG551</strain>
    </source>
</reference>
<name>A0A928Q3M7_9FIRM</name>
<sequence>MKYQIIVDSCVDFNEEAFGDPSEIKRIPFQLLIDDEALTDEGLDSDELIRKMKASKRKITTACPSLHDYLEAYKSCAVNYVVTISSRLSGSFQSAMAAKQMLEESGSTSKVYVIDSKSASAGQTLVVLQLKRMLEQRMENSQILLRLSRYIANLQTLFVPVSLDNLEKNGRIKGIQMIISRVLHIIPILGSNGDGVLELKEKARGEKQALEKLLNIIRRDAVNMTGTVLAISHVNARAKAEELCEKIKSLFSFREVIIFQAGGLSTVYADDGGIVLSF</sequence>
<dbReference type="InterPro" id="IPR043168">
    <property type="entry name" value="DegV_C"/>
</dbReference>
<dbReference type="AlphaFoldDB" id="A0A928Q3M7"/>
<dbReference type="InterPro" id="IPR050270">
    <property type="entry name" value="DegV_domain_contain"/>
</dbReference>
<evidence type="ECO:0000256" key="1">
    <source>
        <dbReference type="ARBA" id="ARBA00023121"/>
    </source>
</evidence>
<comment type="caution">
    <text evidence="2">The sequence shown here is derived from an EMBL/GenBank/DDBJ whole genome shotgun (WGS) entry which is preliminary data.</text>
</comment>
<dbReference type="Gene3D" id="3.30.1180.10">
    <property type="match status" value="1"/>
</dbReference>
<dbReference type="SUPFAM" id="SSF82549">
    <property type="entry name" value="DAK1/DegV-like"/>
    <property type="match status" value="1"/>
</dbReference>
<dbReference type="PANTHER" id="PTHR33434:SF2">
    <property type="entry name" value="FATTY ACID-BINDING PROTEIN TM_1468"/>
    <property type="match status" value="1"/>
</dbReference>
<keyword evidence="1" id="KW-0446">Lipid-binding</keyword>
<dbReference type="Gene3D" id="3.40.50.10440">
    <property type="entry name" value="Dihydroxyacetone kinase, domain 1"/>
    <property type="match status" value="1"/>
</dbReference>
<gene>
    <name evidence="2" type="ORF">E7512_05805</name>
</gene>
<dbReference type="Proteomes" id="UP000754750">
    <property type="component" value="Unassembled WGS sequence"/>
</dbReference>
<proteinExistence type="predicted"/>
<dbReference type="EMBL" id="SVNY01000002">
    <property type="protein sequence ID" value="MBE6833086.1"/>
    <property type="molecule type" value="Genomic_DNA"/>
</dbReference>
<dbReference type="PANTHER" id="PTHR33434">
    <property type="entry name" value="DEGV DOMAIN-CONTAINING PROTEIN DR_1986-RELATED"/>
    <property type="match status" value="1"/>
</dbReference>
<dbReference type="InterPro" id="IPR003797">
    <property type="entry name" value="DegV"/>
</dbReference>